<sequence length="287" mass="32817">MPPIFILSSPRSYSSLFGTMLGEHPDLFGFPEMRLFAAETVGQLQRRSRLYRIFTLDGIHRTISLLEFGGQSAEQVQAAIEWLNNRRDWTTARLWAHLSERVAPQTLLAKEPILTAHPNFLHRTERICPNARYIHLIRDPRDVRLSIQEAFKGVKQRFGIPLHWFVKDEAVWTYCNKRIVDFLHTIPEDRKVTVRGEDLMTQPEALFKDLTARLHLPFHADILDQMLHPENGPFAHVGPPNAPLGNDTKFLHNPVFRQGSTRSKTPTDGLSPSSLALATELGYQINT</sequence>
<dbReference type="RefSeq" id="WP_113821568.1">
    <property type="nucleotide sequence ID" value="NZ_QOCE01000003.1"/>
</dbReference>
<dbReference type="AlphaFoldDB" id="A0A366XA83"/>
<dbReference type="Proteomes" id="UP000252706">
    <property type="component" value="Unassembled WGS sequence"/>
</dbReference>
<organism evidence="1 2">
    <name type="scientific">Phaeobacter gallaeciensis</name>
    <dbReference type="NCBI Taxonomy" id="60890"/>
    <lineage>
        <taxon>Bacteria</taxon>
        <taxon>Pseudomonadati</taxon>
        <taxon>Pseudomonadota</taxon>
        <taxon>Alphaproteobacteria</taxon>
        <taxon>Rhodobacterales</taxon>
        <taxon>Roseobacteraceae</taxon>
        <taxon>Phaeobacter</taxon>
    </lineage>
</organism>
<evidence type="ECO:0000313" key="1">
    <source>
        <dbReference type="EMBL" id="RBW62206.1"/>
    </source>
</evidence>
<reference evidence="1 2" key="1">
    <citation type="submission" date="2018-07" db="EMBL/GenBank/DDBJ databases">
        <title>Modular assembly of carbohydrate-degrading microbial communities in the ocean.</title>
        <authorList>
            <person name="Enke T.N."/>
            <person name="Datta M.S."/>
            <person name="Schwartzman J.A."/>
            <person name="Cermak N."/>
            <person name="Schmitz D.A."/>
            <person name="Barrere J."/>
            <person name="Cordero O.X."/>
        </authorList>
    </citation>
    <scope>NUCLEOTIDE SEQUENCE [LARGE SCALE GENOMIC DNA]</scope>
    <source>
        <strain evidence="1 2">C3M10</strain>
    </source>
</reference>
<evidence type="ECO:0008006" key="3">
    <source>
        <dbReference type="Google" id="ProtNLM"/>
    </source>
</evidence>
<proteinExistence type="predicted"/>
<accession>A0A366XA83</accession>
<dbReference type="OrthoDB" id="9800698at2"/>
<dbReference type="SUPFAM" id="SSF52540">
    <property type="entry name" value="P-loop containing nucleoside triphosphate hydrolases"/>
    <property type="match status" value="1"/>
</dbReference>
<comment type="caution">
    <text evidence="1">The sequence shown here is derived from an EMBL/GenBank/DDBJ whole genome shotgun (WGS) entry which is preliminary data.</text>
</comment>
<protein>
    <recommendedName>
        <fullName evidence="3">Sulfotransferase</fullName>
    </recommendedName>
</protein>
<evidence type="ECO:0000313" key="2">
    <source>
        <dbReference type="Proteomes" id="UP000252706"/>
    </source>
</evidence>
<dbReference type="EMBL" id="QOCE01000003">
    <property type="protein sequence ID" value="RBW62206.1"/>
    <property type="molecule type" value="Genomic_DNA"/>
</dbReference>
<dbReference type="Pfam" id="PF13469">
    <property type="entry name" value="Sulfotransfer_3"/>
    <property type="match status" value="1"/>
</dbReference>
<dbReference type="InterPro" id="IPR027417">
    <property type="entry name" value="P-loop_NTPase"/>
</dbReference>
<gene>
    <name evidence="1" type="ORF">DS909_00950</name>
</gene>
<dbReference type="Gene3D" id="3.40.50.300">
    <property type="entry name" value="P-loop containing nucleotide triphosphate hydrolases"/>
    <property type="match status" value="1"/>
</dbReference>
<name>A0A366XA83_9RHOB</name>